<feature type="non-terminal residue" evidence="2">
    <location>
        <position position="1"/>
    </location>
</feature>
<evidence type="ECO:0008006" key="4">
    <source>
        <dbReference type="Google" id="ProtNLM"/>
    </source>
</evidence>
<comment type="caution">
    <text evidence="2">The sequence shown here is derived from an EMBL/GenBank/DDBJ whole genome shotgun (WGS) entry which is preliminary data.</text>
</comment>
<keyword evidence="3" id="KW-1185">Reference proteome</keyword>
<dbReference type="PANTHER" id="PTHR42957:SF1">
    <property type="entry name" value="HELICASE MJ1565-RELATED"/>
    <property type="match status" value="1"/>
</dbReference>
<evidence type="ECO:0000313" key="2">
    <source>
        <dbReference type="EMBL" id="KXB05884.1"/>
    </source>
</evidence>
<dbReference type="AlphaFoldDB" id="A0A133VHI8"/>
<name>A0A133VHI8_9EURY</name>
<evidence type="ECO:0000256" key="1">
    <source>
        <dbReference type="SAM" id="MobiDB-lite"/>
    </source>
</evidence>
<organism evidence="2 3">
    <name type="scientific">candidate division MSBL1 archaeon SCGC-AAA382F02</name>
    <dbReference type="NCBI Taxonomy" id="1698282"/>
    <lineage>
        <taxon>Archaea</taxon>
        <taxon>Methanobacteriati</taxon>
        <taxon>Methanobacteriota</taxon>
        <taxon>candidate division MSBL1</taxon>
    </lineage>
</organism>
<evidence type="ECO:0000313" key="3">
    <source>
        <dbReference type="Proteomes" id="UP000070491"/>
    </source>
</evidence>
<reference evidence="2 3" key="1">
    <citation type="journal article" date="2016" name="Sci. Rep.">
        <title>Metabolic traits of an uncultured archaeal lineage -MSBL1- from brine pools of the Red Sea.</title>
        <authorList>
            <person name="Mwirichia R."/>
            <person name="Alam I."/>
            <person name="Rashid M."/>
            <person name="Vinu M."/>
            <person name="Ba-Alawi W."/>
            <person name="Anthony Kamau A."/>
            <person name="Kamanda Ngugi D."/>
            <person name="Goker M."/>
            <person name="Klenk H.P."/>
            <person name="Bajic V."/>
            <person name="Stingl U."/>
        </authorList>
    </citation>
    <scope>NUCLEOTIDE SEQUENCE [LARGE SCALE GENOMIC DNA]</scope>
    <source>
        <strain evidence="2">SCGC-AAA382F02</strain>
    </source>
</reference>
<dbReference type="PANTHER" id="PTHR42957">
    <property type="entry name" value="HELICASE MJ1565-RELATED"/>
    <property type="match status" value="1"/>
</dbReference>
<dbReference type="SUPFAM" id="SSF52540">
    <property type="entry name" value="P-loop containing nucleoside triphosphate hydrolases"/>
    <property type="match status" value="1"/>
</dbReference>
<dbReference type="Gene3D" id="3.40.50.300">
    <property type="entry name" value="P-loop containing nucleotide triphosphate hydrolases"/>
    <property type="match status" value="1"/>
</dbReference>
<accession>A0A133VHI8</accession>
<dbReference type="InterPro" id="IPR008571">
    <property type="entry name" value="HerA-like"/>
</dbReference>
<dbReference type="InterPro" id="IPR027417">
    <property type="entry name" value="P-loop_NTPase"/>
</dbReference>
<dbReference type="EMBL" id="LHYG01000028">
    <property type="protein sequence ID" value="KXB05884.1"/>
    <property type="molecule type" value="Genomic_DNA"/>
</dbReference>
<sequence length="440" mass="50152">PPNLAAREEAVKDLKGEEVKSGSIPPTWLMVDEAHSFAPSSGKTAATDPLIEYVKQGRRPGLSAVLSTQQPSALNSKIISQLDILLSHRLSFENDIKEVWKRMPATLPKDLKEPDSLKKLPEGTVIAADKEINKAFFSSIRPRLSQHEGRERVTKSGNGSVAASSLDFESREYEEAVGEKSYSPREEEALVASSQISWSEALELAESKRKKLLKVLWPTEQVREISKHYYPIWGALVDYYPPESDFINVRVQIDGLTGELIQKTKNGIGRTRGVRRIFDLKPKERKILFKIIQKEPLEYQELKESLKKSSGIDSSIEELLQKELIESYEEDSERFFALGSKINIPKKLSERSLLAAEEMPDREPELIPSEEKINRVISEDEMLETLEFFGDVEIIERELFYYPYWIAKLTSKDGIRILALDGVTGERDPYAERMLRRRID</sequence>
<dbReference type="Proteomes" id="UP000070491">
    <property type="component" value="Unassembled WGS sequence"/>
</dbReference>
<proteinExistence type="predicted"/>
<gene>
    <name evidence="2" type="ORF">AKJ53_01820</name>
</gene>
<feature type="region of interest" description="Disordered" evidence="1">
    <location>
        <begin position="1"/>
        <end position="22"/>
    </location>
</feature>
<protein>
    <recommendedName>
        <fullName evidence="4">ATP-binding protein</fullName>
    </recommendedName>
</protein>
<feature type="compositionally biased region" description="Basic and acidic residues" evidence="1">
    <location>
        <begin position="1"/>
        <end position="20"/>
    </location>
</feature>